<protein>
    <submittedName>
        <fullName evidence="1">Uncharacterized protein</fullName>
    </submittedName>
</protein>
<dbReference type="InterPro" id="IPR008480">
    <property type="entry name" value="DUF761_pln"/>
</dbReference>
<dbReference type="Pfam" id="PF05553">
    <property type="entry name" value="DUF761"/>
    <property type="match status" value="1"/>
</dbReference>
<dbReference type="PANTHER" id="PTHR33265">
    <property type="entry name" value="AVR9/CF-9 RAPIDLY ELICITED PROTEIN-RELATED"/>
    <property type="match status" value="1"/>
</dbReference>
<sequence>MELQPRVSSIIATRLWKILKVAFVMIRKGLMSKRKLISDMIEGLRDGKLMKESLRSLSFNHYNHSRKMRRMGLSGYEYEFSCSNSPNPVIVHSARNKSQFFPCMRLSKVIEDFVEDEPVHPETLVFLAKTTDYTFNIQIEQRSPLLSPYSVRVSNYSSDDEGDGKYGQVDYEAEEFISRFHDQLRKQKWTDSRSVGTLEACVP</sequence>
<proteinExistence type="predicted"/>
<dbReference type="AlphaFoldDB" id="A0A059BEF2"/>
<dbReference type="InParanoid" id="A0A059BEF2"/>
<dbReference type="OMA" id="YVRAAFF"/>
<dbReference type="PANTHER" id="PTHR33265:SF6">
    <property type="entry name" value="OS01G0930500 PROTEIN"/>
    <property type="match status" value="1"/>
</dbReference>
<organism evidence="1">
    <name type="scientific">Eucalyptus grandis</name>
    <name type="common">Flooded gum</name>
    <dbReference type="NCBI Taxonomy" id="71139"/>
    <lineage>
        <taxon>Eukaryota</taxon>
        <taxon>Viridiplantae</taxon>
        <taxon>Streptophyta</taxon>
        <taxon>Embryophyta</taxon>
        <taxon>Tracheophyta</taxon>
        <taxon>Spermatophyta</taxon>
        <taxon>Magnoliopsida</taxon>
        <taxon>eudicotyledons</taxon>
        <taxon>Gunneridae</taxon>
        <taxon>Pentapetalae</taxon>
        <taxon>rosids</taxon>
        <taxon>malvids</taxon>
        <taxon>Myrtales</taxon>
        <taxon>Myrtaceae</taxon>
        <taxon>Myrtoideae</taxon>
        <taxon>Eucalypteae</taxon>
        <taxon>Eucalyptus</taxon>
    </lineage>
</organism>
<dbReference type="Gramene" id="KCW64276">
    <property type="protein sequence ID" value="KCW64276"/>
    <property type="gene ID" value="EUGRSUZ_G01914"/>
</dbReference>
<accession>A0A059BEF2</accession>
<gene>
    <name evidence="1" type="ORF">EUGRSUZ_G01914</name>
</gene>
<reference evidence="1" key="1">
    <citation type="submission" date="2013-07" db="EMBL/GenBank/DDBJ databases">
        <title>The genome of Eucalyptus grandis.</title>
        <authorList>
            <person name="Schmutz J."/>
            <person name="Hayes R."/>
            <person name="Myburg A."/>
            <person name="Tuskan G."/>
            <person name="Grattapaglia D."/>
            <person name="Rokhsar D.S."/>
        </authorList>
    </citation>
    <scope>NUCLEOTIDE SEQUENCE</scope>
    <source>
        <tissue evidence="1">Leaf extractions</tissue>
    </source>
</reference>
<evidence type="ECO:0000313" key="1">
    <source>
        <dbReference type="EMBL" id="KCW64276.1"/>
    </source>
</evidence>
<dbReference type="EMBL" id="KK198759">
    <property type="protein sequence ID" value="KCW64276.1"/>
    <property type="molecule type" value="Genomic_DNA"/>
</dbReference>
<name>A0A059BEF2_EUCGR</name>
<dbReference type="STRING" id="71139.A0A059BEF2"/>